<feature type="transmembrane region" description="Helical" evidence="1">
    <location>
        <begin position="96"/>
        <end position="117"/>
    </location>
</feature>
<keyword evidence="1" id="KW-0472">Membrane</keyword>
<protein>
    <submittedName>
        <fullName evidence="2">Uncharacterized protein</fullName>
    </submittedName>
</protein>
<dbReference type="Proteomes" id="UP000799770">
    <property type="component" value="Unassembled WGS sequence"/>
</dbReference>
<keyword evidence="1" id="KW-1133">Transmembrane helix</keyword>
<dbReference type="AlphaFoldDB" id="A0A6A5ZSH9"/>
<dbReference type="OrthoDB" id="28755at2759"/>
<keyword evidence="1" id="KW-0812">Transmembrane</keyword>
<feature type="transmembrane region" description="Helical" evidence="1">
    <location>
        <begin position="55"/>
        <end position="76"/>
    </location>
</feature>
<organism evidence="2 3">
    <name type="scientific">Lophiotrema nucula</name>
    <dbReference type="NCBI Taxonomy" id="690887"/>
    <lineage>
        <taxon>Eukaryota</taxon>
        <taxon>Fungi</taxon>
        <taxon>Dikarya</taxon>
        <taxon>Ascomycota</taxon>
        <taxon>Pezizomycotina</taxon>
        <taxon>Dothideomycetes</taxon>
        <taxon>Pleosporomycetidae</taxon>
        <taxon>Pleosporales</taxon>
        <taxon>Lophiotremataceae</taxon>
        <taxon>Lophiotrema</taxon>
    </lineage>
</organism>
<accession>A0A6A5ZSH9</accession>
<dbReference type="PANTHER" id="PTHR37490">
    <property type="entry name" value="EXPRESSED PROTEIN"/>
    <property type="match status" value="1"/>
</dbReference>
<gene>
    <name evidence="2" type="ORF">BDV96DRAFT_134442</name>
</gene>
<dbReference type="EMBL" id="ML977311">
    <property type="protein sequence ID" value="KAF2121944.1"/>
    <property type="molecule type" value="Genomic_DNA"/>
</dbReference>
<feature type="transmembrane region" description="Helical" evidence="1">
    <location>
        <begin position="153"/>
        <end position="171"/>
    </location>
</feature>
<feature type="transmembrane region" description="Helical" evidence="1">
    <location>
        <begin position="214"/>
        <end position="231"/>
    </location>
</feature>
<evidence type="ECO:0000313" key="3">
    <source>
        <dbReference type="Proteomes" id="UP000799770"/>
    </source>
</evidence>
<keyword evidence="3" id="KW-1185">Reference proteome</keyword>
<feature type="transmembrane region" description="Helical" evidence="1">
    <location>
        <begin position="177"/>
        <end position="194"/>
    </location>
</feature>
<evidence type="ECO:0000313" key="2">
    <source>
        <dbReference type="EMBL" id="KAF2121944.1"/>
    </source>
</evidence>
<name>A0A6A5ZSH9_9PLEO</name>
<feature type="transmembrane region" description="Helical" evidence="1">
    <location>
        <begin position="381"/>
        <end position="401"/>
    </location>
</feature>
<reference evidence="2" key="1">
    <citation type="journal article" date="2020" name="Stud. Mycol.">
        <title>101 Dothideomycetes genomes: a test case for predicting lifestyles and emergence of pathogens.</title>
        <authorList>
            <person name="Haridas S."/>
            <person name="Albert R."/>
            <person name="Binder M."/>
            <person name="Bloem J."/>
            <person name="Labutti K."/>
            <person name="Salamov A."/>
            <person name="Andreopoulos B."/>
            <person name="Baker S."/>
            <person name="Barry K."/>
            <person name="Bills G."/>
            <person name="Bluhm B."/>
            <person name="Cannon C."/>
            <person name="Castanera R."/>
            <person name="Culley D."/>
            <person name="Daum C."/>
            <person name="Ezra D."/>
            <person name="Gonzalez J."/>
            <person name="Henrissat B."/>
            <person name="Kuo A."/>
            <person name="Liang C."/>
            <person name="Lipzen A."/>
            <person name="Lutzoni F."/>
            <person name="Magnuson J."/>
            <person name="Mondo S."/>
            <person name="Nolan M."/>
            <person name="Ohm R."/>
            <person name="Pangilinan J."/>
            <person name="Park H.-J."/>
            <person name="Ramirez L."/>
            <person name="Alfaro M."/>
            <person name="Sun H."/>
            <person name="Tritt A."/>
            <person name="Yoshinaga Y."/>
            <person name="Zwiers L.-H."/>
            <person name="Turgeon B."/>
            <person name="Goodwin S."/>
            <person name="Spatafora J."/>
            <person name="Crous P."/>
            <person name="Grigoriev I."/>
        </authorList>
    </citation>
    <scope>NUCLEOTIDE SEQUENCE</scope>
    <source>
        <strain evidence="2">CBS 627.86</strain>
    </source>
</reference>
<sequence length="695" mass="76742">MSRESARTWDLSERRGPVRRIYDDLRSLPRFAWTVCAGISLMSSKALMIDLDLQYPLHLLLINLLVAAACSTLYALLRDTYVPPPRARGPIGLEWVLLLAVAVPMAFSTILSFQAIVHFPNVVTLPMLATISLFVEIAISSTADSKTQTVGECLRLILLFVSCAGVLFYEYRLMVKGLVSAILAALFAGFSRALRTIIADNLQVSIEQSKRINLLYFCSASVIAGLWSGFLEQGFFASISTQHIPLLLVNIPSTAVALSIGWSILLPFDEPEPRASGTSRDRTRVADIMVVIALTAGVGLVSSFTLRRSYTAPSQILCFFAALAIIALPVIRRAQNAETEGKGYRSISEDITLESIGSGGSDISVWEESSVSKERKNSSGAIAFFLSAITIASLLMVFLAANFSGKVLIPTYTPEPTLDTEYVPTTASEVVISMYKEPIHDVVELIMNLKRMDSLAEAKFHIYVKDAGADAENIQQLTGADNVTQVANIGREGETYLYHILNSWDTLAKHTVFLQADVHNPREFYPRIRDYFDPERTGMLSLGFSGHTCNCESCGDAFDWHDTAGLFPKTYNRIYGNSSSSSSSSQCSNVLLSYKGQFIASAKRIRGIDKAIYSDLRDAFVNPESWAHSDEYLQGRKDTMSQPQFGYTMERMWNLLLQCSGMEIAWKCSTLISGTRQGGSFEDCQCFDPMARDLD</sequence>
<dbReference type="Pfam" id="PF11913">
    <property type="entry name" value="DUF3431"/>
    <property type="match status" value="1"/>
</dbReference>
<evidence type="ECO:0000256" key="1">
    <source>
        <dbReference type="SAM" id="Phobius"/>
    </source>
</evidence>
<dbReference type="InterPro" id="IPR021838">
    <property type="entry name" value="DUF3431"/>
</dbReference>
<proteinExistence type="predicted"/>
<feature type="transmembrane region" description="Helical" evidence="1">
    <location>
        <begin position="285"/>
        <end position="306"/>
    </location>
</feature>
<feature type="transmembrane region" description="Helical" evidence="1">
    <location>
        <begin position="312"/>
        <end position="331"/>
    </location>
</feature>
<feature type="transmembrane region" description="Helical" evidence="1">
    <location>
        <begin position="123"/>
        <end position="141"/>
    </location>
</feature>
<feature type="transmembrane region" description="Helical" evidence="1">
    <location>
        <begin position="243"/>
        <end position="265"/>
    </location>
</feature>
<dbReference type="PANTHER" id="PTHR37490:SF1">
    <property type="entry name" value="GLYCOSYLTRANSFERASE 2-LIKE DOMAIN-CONTAINING PROTEIN"/>
    <property type="match status" value="1"/>
</dbReference>